<reference evidence="1" key="1">
    <citation type="submission" date="2021-08" db="EMBL/GenBank/DDBJ databases">
        <title>Flavobacterium sp. strain CC-SYL302.</title>
        <authorList>
            <person name="Lin S.-Y."/>
            <person name="Lee T.-H."/>
            <person name="Young C.-C."/>
        </authorList>
    </citation>
    <scope>NUCLEOTIDE SEQUENCE</scope>
    <source>
        <strain evidence="1">CC-SYL302</strain>
    </source>
</reference>
<accession>A0ABY6M0V7</accession>
<dbReference type="Proteomes" id="UP001163328">
    <property type="component" value="Chromosome"/>
</dbReference>
<name>A0ABY6M0V7_9FLAO</name>
<dbReference type="RefSeq" id="WP_264433922.1">
    <property type="nucleotide sequence ID" value="NZ_CP081495.1"/>
</dbReference>
<sequence length="69" mass="8280">MAKIVPFFYRKQIKMHLFKNYFLKRSFCEGLALKKNTFLVGSAREGLKRHPLRGKKWGNNLCFEASLWW</sequence>
<proteinExistence type="predicted"/>
<organism evidence="1 2">
    <name type="scientific">Flavobacterium agricola</name>
    <dbReference type="NCBI Taxonomy" id="2870839"/>
    <lineage>
        <taxon>Bacteria</taxon>
        <taxon>Pseudomonadati</taxon>
        <taxon>Bacteroidota</taxon>
        <taxon>Flavobacteriia</taxon>
        <taxon>Flavobacteriales</taxon>
        <taxon>Flavobacteriaceae</taxon>
        <taxon>Flavobacterium</taxon>
    </lineage>
</organism>
<evidence type="ECO:0000313" key="2">
    <source>
        <dbReference type="Proteomes" id="UP001163328"/>
    </source>
</evidence>
<keyword evidence="2" id="KW-1185">Reference proteome</keyword>
<gene>
    <name evidence="1" type="ORF">K5I29_00390</name>
</gene>
<dbReference type="EMBL" id="CP081495">
    <property type="protein sequence ID" value="UYW01452.1"/>
    <property type="molecule type" value="Genomic_DNA"/>
</dbReference>
<evidence type="ECO:0000313" key="1">
    <source>
        <dbReference type="EMBL" id="UYW01452.1"/>
    </source>
</evidence>
<protein>
    <submittedName>
        <fullName evidence="1">Uncharacterized protein</fullName>
    </submittedName>
</protein>